<feature type="region of interest" description="Disordered" evidence="5">
    <location>
        <begin position="77"/>
        <end position="110"/>
    </location>
</feature>
<keyword evidence="3" id="KW-0731">Sigma factor</keyword>
<dbReference type="InterPro" id="IPR013249">
    <property type="entry name" value="RNA_pol_sigma70_r4_t2"/>
</dbReference>
<evidence type="ECO:0000256" key="1">
    <source>
        <dbReference type="ARBA" id="ARBA00010641"/>
    </source>
</evidence>
<comment type="caution">
    <text evidence="8">The sequence shown here is derived from an EMBL/GenBank/DDBJ whole genome shotgun (WGS) entry which is preliminary data.</text>
</comment>
<dbReference type="Proteomes" id="UP001239019">
    <property type="component" value="Unassembled WGS sequence"/>
</dbReference>
<dbReference type="RefSeq" id="WP_306728431.1">
    <property type="nucleotide sequence ID" value="NZ_JAVDDT010000005.1"/>
</dbReference>
<dbReference type="EC" id="2.7.7.6" evidence="8"/>
<feature type="compositionally biased region" description="Basic and acidic residues" evidence="5">
    <location>
        <begin position="92"/>
        <end position="110"/>
    </location>
</feature>
<organism evidence="8 9">
    <name type="scientific">Natronospira bacteriovora</name>
    <dbReference type="NCBI Taxonomy" id="3069753"/>
    <lineage>
        <taxon>Bacteria</taxon>
        <taxon>Pseudomonadati</taxon>
        <taxon>Pseudomonadota</taxon>
        <taxon>Gammaproteobacteria</taxon>
        <taxon>Natronospirales</taxon>
        <taxon>Natronospiraceae</taxon>
        <taxon>Natronospira</taxon>
    </lineage>
</organism>
<feature type="domain" description="RNA polymerase sigma-70 region 2" evidence="6">
    <location>
        <begin position="17"/>
        <end position="71"/>
    </location>
</feature>
<dbReference type="PANTHER" id="PTHR43133:SF64">
    <property type="entry name" value="ECF SIGMA FACTOR"/>
    <property type="match status" value="1"/>
</dbReference>
<dbReference type="SUPFAM" id="SSF88659">
    <property type="entry name" value="Sigma3 and sigma4 domains of RNA polymerase sigma factors"/>
    <property type="match status" value="1"/>
</dbReference>
<keyword evidence="4" id="KW-0804">Transcription</keyword>
<dbReference type="Pfam" id="PF04542">
    <property type="entry name" value="Sigma70_r2"/>
    <property type="match status" value="1"/>
</dbReference>
<evidence type="ECO:0000256" key="4">
    <source>
        <dbReference type="ARBA" id="ARBA00023163"/>
    </source>
</evidence>
<proteinExistence type="inferred from homology"/>
<feature type="domain" description="RNA polymerase sigma factor 70 region 4 type 2" evidence="7">
    <location>
        <begin position="115"/>
        <end position="167"/>
    </location>
</feature>
<dbReference type="InterPro" id="IPR013324">
    <property type="entry name" value="RNA_pol_sigma_r3/r4-like"/>
</dbReference>
<dbReference type="InterPro" id="IPR039425">
    <property type="entry name" value="RNA_pol_sigma-70-like"/>
</dbReference>
<dbReference type="CDD" id="cd06171">
    <property type="entry name" value="Sigma70_r4"/>
    <property type="match status" value="1"/>
</dbReference>
<dbReference type="Pfam" id="PF08281">
    <property type="entry name" value="Sigma70_r4_2"/>
    <property type="match status" value="1"/>
</dbReference>
<evidence type="ECO:0000259" key="7">
    <source>
        <dbReference type="Pfam" id="PF08281"/>
    </source>
</evidence>
<dbReference type="PANTHER" id="PTHR43133">
    <property type="entry name" value="RNA POLYMERASE ECF-TYPE SIGMA FACTO"/>
    <property type="match status" value="1"/>
</dbReference>
<evidence type="ECO:0000256" key="2">
    <source>
        <dbReference type="ARBA" id="ARBA00023015"/>
    </source>
</evidence>
<evidence type="ECO:0000256" key="3">
    <source>
        <dbReference type="ARBA" id="ARBA00023082"/>
    </source>
</evidence>
<keyword evidence="9" id="KW-1185">Reference proteome</keyword>
<dbReference type="Gene3D" id="1.10.10.10">
    <property type="entry name" value="Winged helix-like DNA-binding domain superfamily/Winged helix DNA-binding domain"/>
    <property type="match status" value="1"/>
</dbReference>
<dbReference type="NCBIfam" id="NF006550">
    <property type="entry name" value="PRK09047.1"/>
    <property type="match status" value="1"/>
</dbReference>
<dbReference type="InterPro" id="IPR014284">
    <property type="entry name" value="RNA_pol_sigma-70_dom"/>
</dbReference>
<evidence type="ECO:0000256" key="5">
    <source>
        <dbReference type="SAM" id="MobiDB-lite"/>
    </source>
</evidence>
<comment type="similarity">
    <text evidence="1">Belongs to the sigma-70 factor family. ECF subfamily.</text>
</comment>
<dbReference type="NCBIfam" id="TIGR02937">
    <property type="entry name" value="sigma70-ECF"/>
    <property type="match status" value="1"/>
</dbReference>
<dbReference type="InterPro" id="IPR036388">
    <property type="entry name" value="WH-like_DNA-bd_sf"/>
</dbReference>
<keyword evidence="8" id="KW-0808">Transferase</keyword>
<dbReference type="SUPFAM" id="SSF88946">
    <property type="entry name" value="Sigma2 domain of RNA polymerase sigma factors"/>
    <property type="match status" value="1"/>
</dbReference>
<name>A0ABU0W7F3_9GAMM</name>
<evidence type="ECO:0000313" key="9">
    <source>
        <dbReference type="Proteomes" id="UP001239019"/>
    </source>
</evidence>
<evidence type="ECO:0000259" key="6">
    <source>
        <dbReference type="Pfam" id="PF04542"/>
    </source>
</evidence>
<sequence length="175" mass="19779">MQDSLDEFLASVELRAFHLVRLRLGSADDAHDVVQDGMERFVRHYRDKPREEWTRLFYGIIHNRVRDYQRHGQVRNRVLQTPRPDEEDGSDPVERAEGPAALRPEERVGTDDSMQALAAAIGELPERQQEAVTLRIIQGMDVAETAAAMGCSEGSVKTHLSRALGALREVLGEHR</sequence>
<evidence type="ECO:0000313" key="8">
    <source>
        <dbReference type="EMBL" id="MDQ2069931.1"/>
    </source>
</evidence>
<gene>
    <name evidence="8" type="ORF">RBH19_08600</name>
</gene>
<dbReference type="EMBL" id="JAVDDT010000005">
    <property type="protein sequence ID" value="MDQ2069931.1"/>
    <property type="molecule type" value="Genomic_DNA"/>
</dbReference>
<reference evidence="8 9" key="1">
    <citation type="submission" date="2023-08" db="EMBL/GenBank/DDBJ databases">
        <title>Whole-genome sequencing of halo(alkali)philic microorganisms from hypersaline lakes.</title>
        <authorList>
            <person name="Sorokin D.Y."/>
            <person name="Abbas B."/>
            <person name="Merkel A.Y."/>
        </authorList>
    </citation>
    <scope>NUCLEOTIDE SEQUENCE [LARGE SCALE GENOMIC DNA]</scope>
    <source>
        <strain evidence="8 9">AB-CW4</strain>
    </source>
</reference>
<dbReference type="InterPro" id="IPR007627">
    <property type="entry name" value="RNA_pol_sigma70_r2"/>
</dbReference>
<dbReference type="GO" id="GO:0003899">
    <property type="term" value="F:DNA-directed RNA polymerase activity"/>
    <property type="evidence" value="ECO:0007669"/>
    <property type="project" value="UniProtKB-EC"/>
</dbReference>
<dbReference type="Gene3D" id="1.10.1740.10">
    <property type="match status" value="1"/>
</dbReference>
<accession>A0ABU0W7F3</accession>
<keyword evidence="2" id="KW-0805">Transcription regulation</keyword>
<dbReference type="InterPro" id="IPR013325">
    <property type="entry name" value="RNA_pol_sigma_r2"/>
</dbReference>
<keyword evidence="8" id="KW-0548">Nucleotidyltransferase</keyword>
<protein>
    <submittedName>
        <fullName evidence="8">RNA polymerase sigma factor</fullName>
        <ecNumber evidence="8">2.7.7.6</ecNumber>
    </submittedName>
</protein>